<name>A0A0A9GVW1_ARUDO</name>
<dbReference type="EMBL" id="GBRH01168781">
    <property type="protein sequence ID" value="JAE29115.1"/>
    <property type="molecule type" value="Transcribed_RNA"/>
</dbReference>
<organism evidence="1">
    <name type="scientific">Arundo donax</name>
    <name type="common">Giant reed</name>
    <name type="synonym">Donax arundinaceus</name>
    <dbReference type="NCBI Taxonomy" id="35708"/>
    <lineage>
        <taxon>Eukaryota</taxon>
        <taxon>Viridiplantae</taxon>
        <taxon>Streptophyta</taxon>
        <taxon>Embryophyta</taxon>
        <taxon>Tracheophyta</taxon>
        <taxon>Spermatophyta</taxon>
        <taxon>Magnoliopsida</taxon>
        <taxon>Liliopsida</taxon>
        <taxon>Poales</taxon>
        <taxon>Poaceae</taxon>
        <taxon>PACMAD clade</taxon>
        <taxon>Arundinoideae</taxon>
        <taxon>Arundineae</taxon>
        <taxon>Arundo</taxon>
    </lineage>
</organism>
<reference evidence="1" key="1">
    <citation type="submission" date="2014-09" db="EMBL/GenBank/DDBJ databases">
        <authorList>
            <person name="Magalhaes I.L.F."/>
            <person name="Oliveira U."/>
            <person name="Santos F.R."/>
            <person name="Vidigal T.H.D.A."/>
            <person name="Brescovit A.D."/>
            <person name="Santos A.J."/>
        </authorList>
    </citation>
    <scope>NUCLEOTIDE SEQUENCE</scope>
    <source>
        <tissue evidence="1">Shoot tissue taken approximately 20 cm above the soil surface</tissue>
    </source>
</reference>
<evidence type="ECO:0000313" key="1">
    <source>
        <dbReference type="EMBL" id="JAE29115.1"/>
    </source>
</evidence>
<protein>
    <submittedName>
        <fullName evidence="1">Uncharacterized protein</fullName>
    </submittedName>
</protein>
<proteinExistence type="predicted"/>
<dbReference type="AlphaFoldDB" id="A0A0A9GVW1"/>
<sequence length="47" mass="5503">MRRRQKQQGWVGCDVLMCRVVVRFRNRCESKQSLYLGRCSRRAGAAS</sequence>
<accession>A0A0A9GVW1</accession>
<reference evidence="1" key="2">
    <citation type="journal article" date="2015" name="Data Brief">
        <title>Shoot transcriptome of the giant reed, Arundo donax.</title>
        <authorList>
            <person name="Barrero R.A."/>
            <person name="Guerrero F.D."/>
            <person name="Moolhuijzen P."/>
            <person name="Goolsby J.A."/>
            <person name="Tidwell J."/>
            <person name="Bellgard S.E."/>
            <person name="Bellgard M.I."/>
        </authorList>
    </citation>
    <scope>NUCLEOTIDE SEQUENCE</scope>
    <source>
        <tissue evidence="1">Shoot tissue taken approximately 20 cm above the soil surface</tissue>
    </source>
</reference>